<dbReference type="Proteomes" id="UP000515512">
    <property type="component" value="Chromosome"/>
</dbReference>
<evidence type="ECO:0000313" key="8">
    <source>
        <dbReference type="EMBL" id="QLY28789.1"/>
    </source>
</evidence>
<organism evidence="8 9">
    <name type="scientific">Nocardia huaxiensis</name>
    <dbReference type="NCBI Taxonomy" id="2755382"/>
    <lineage>
        <taxon>Bacteria</taxon>
        <taxon>Bacillati</taxon>
        <taxon>Actinomycetota</taxon>
        <taxon>Actinomycetes</taxon>
        <taxon>Mycobacteriales</taxon>
        <taxon>Nocardiaceae</taxon>
        <taxon>Nocardia</taxon>
    </lineage>
</organism>
<evidence type="ECO:0000313" key="9">
    <source>
        <dbReference type="Proteomes" id="UP000515512"/>
    </source>
</evidence>
<name>A0A7D6ZU69_9NOCA</name>
<dbReference type="Pfam" id="PF00960">
    <property type="entry name" value="Neocarzinostat"/>
    <property type="match status" value="1"/>
</dbReference>
<feature type="chain" id="PRO_5028123388" description="Neocarzinostatin family protein" evidence="7">
    <location>
        <begin position="33"/>
        <end position="194"/>
    </location>
</feature>
<reference evidence="8 9" key="1">
    <citation type="submission" date="2020-07" db="EMBL/GenBank/DDBJ databases">
        <authorList>
            <person name="Zhuang K."/>
            <person name="Ran Y."/>
        </authorList>
    </citation>
    <scope>NUCLEOTIDE SEQUENCE [LARGE SCALE GENOMIC DNA]</scope>
    <source>
        <strain evidence="8 9">WCH-YHL-001</strain>
    </source>
</reference>
<proteinExistence type="inferred from homology"/>
<feature type="transmembrane region" description="Helical" evidence="6">
    <location>
        <begin position="169"/>
        <end position="190"/>
    </location>
</feature>
<keyword evidence="4" id="KW-0238">DNA-binding</keyword>
<evidence type="ECO:0008006" key="10">
    <source>
        <dbReference type="Google" id="ProtNLM"/>
    </source>
</evidence>
<evidence type="ECO:0000256" key="1">
    <source>
        <dbReference type="ARBA" id="ARBA00010648"/>
    </source>
</evidence>
<dbReference type="SUPFAM" id="SSF49319">
    <property type="entry name" value="Actinoxanthin-like"/>
    <property type="match status" value="1"/>
</dbReference>
<comment type="similarity">
    <text evidence="1">Belongs to the neocarzinostatin family.</text>
</comment>
<dbReference type="InterPro" id="IPR027273">
    <property type="entry name" value="Neocarzinostatin-like"/>
</dbReference>
<dbReference type="Gene3D" id="2.60.40.230">
    <property type="entry name" value="Neocarzinostatin-like"/>
    <property type="match status" value="1"/>
</dbReference>
<evidence type="ECO:0000256" key="7">
    <source>
        <dbReference type="SAM" id="SignalP"/>
    </source>
</evidence>
<evidence type="ECO:0000256" key="2">
    <source>
        <dbReference type="ARBA" id="ARBA00022529"/>
    </source>
</evidence>
<keyword evidence="7" id="KW-0732">Signal</keyword>
<dbReference type="AlphaFoldDB" id="A0A7D6ZU69"/>
<dbReference type="RefSeq" id="WP_181579995.1">
    <property type="nucleotide sequence ID" value="NZ_CP059399.1"/>
</dbReference>
<accession>A0A7D6ZU69</accession>
<keyword evidence="3" id="KW-0044">Antibiotic</keyword>
<keyword evidence="6" id="KW-1133">Transmembrane helix</keyword>
<dbReference type="InterPro" id="IPR002186">
    <property type="entry name" value="Neocarzinostatin_fam"/>
</dbReference>
<keyword evidence="6" id="KW-0472">Membrane</keyword>
<evidence type="ECO:0000256" key="6">
    <source>
        <dbReference type="SAM" id="Phobius"/>
    </source>
</evidence>
<protein>
    <recommendedName>
        <fullName evidence="10">Neocarzinostatin family protein</fullName>
    </recommendedName>
</protein>
<keyword evidence="2" id="KW-0929">Antimicrobial</keyword>
<dbReference type="GO" id="GO:0042742">
    <property type="term" value="P:defense response to bacterium"/>
    <property type="evidence" value="ECO:0007669"/>
    <property type="project" value="UniProtKB-KW"/>
</dbReference>
<dbReference type="KEGG" id="nhu:H0264_26125"/>
<dbReference type="GO" id="GO:0003677">
    <property type="term" value="F:DNA binding"/>
    <property type="evidence" value="ECO:0007669"/>
    <property type="project" value="UniProtKB-KW"/>
</dbReference>
<keyword evidence="6" id="KW-0812">Transmembrane</keyword>
<evidence type="ECO:0000256" key="5">
    <source>
        <dbReference type="ARBA" id="ARBA00023157"/>
    </source>
</evidence>
<feature type="signal peptide" evidence="7">
    <location>
        <begin position="1"/>
        <end position="32"/>
    </location>
</feature>
<evidence type="ECO:0000256" key="3">
    <source>
        <dbReference type="ARBA" id="ARBA00023022"/>
    </source>
</evidence>
<evidence type="ECO:0000256" key="4">
    <source>
        <dbReference type="ARBA" id="ARBA00023125"/>
    </source>
</evidence>
<sequence length="194" mass="19031">MKTLISQRLARTSALVAVAGAAALAGSPAAMAEPTLTLSVSTGVTAGQTVTVQLEGLPPDLPTVAVGQCKPQITTPADCNLGGSLMGRSDAQGMWQPNGGSRTLTLVASIGGVDCAAAPGACTVAVTSLTNPSDILASVPLDFGAKQPAAPSTVAAESPDSDADDSNSGVLIGIAAAVVVLVAVVAVLFVRRRG</sequence>
<keyword evidence="9" id="KW-1185">Reference proteome</keyword>
<dbReference type="EMBL" id="CP059399">
    <property type="protein sequence ID" value="QLY28789.1"/>
    <property type="molecule type" value="Genomic_DNA"/>
</dbReference>
<keyword evidence="5" id="KW-1015">Disulfide bond</keyword>
<gene>
    <name evidence="8" type="ORF">H0264_26125</name>
</gene>